<name>A0AAE3AD21_9FIRM</name>
<dbReference type="Pfam" id="PF04024">
    <property type="entry name" value="PspC"/>
    <property type="match status" value="1"/>
</dbReference>
<dbReference type="EMBL" id="JAJEPW010000029">
    <property type="protein sequence ID" value="MCC2129879.1"/>
    <property type="molecule type" value="Genomic_DNA"/>
</dbReference>
<protein>
    <submittedName>
        <fullName evidence="8">PspC domain-containing protein</fullName>
    </submittedName>
</protein>
<keyword evidence="2" id="KW-1003">Cell membrane</keyword>
<evidence type="ECO:0000259" key="7">
    <source>
        <dbReference type="Pfam" id="PF04024"/>
    </source>
</evidence>
<keyword evidence="5 6" id="KW-0472">Membrane</keyword>
<evidence type="ECO:0000256" key="4">
    <source>
        <dbReference type="ARBA" id="ARBA00022989"/>
    </source>
</evidence>
<dbReference type="Proteomes" id="UP001199319">
    <property type="component" value="Unassembled WGS sequence"/>
</dbReference>
<feature type="domain" description="Phage shock protein PspC N-terminal" evidence="7">
    <location>
        <begin position="4"/>
        <end position="60"/>
    </location>
</feature>
<comment type="subcellular location">
    <subcellularLocation>
        <location evidence="1">Cell membrane</location>
        <topology evidence="1">Single-pass membrane protein</topology>
    </subcellularLocation>
</comment>
<keyword evidence="9" id="KW-1185">Reference proteome</keyword>
<gene>
    <name evidence="8" type="ORF">LKD37_10165</name>
</gene>
<evidence type="ECO:0000256" key="3">
    <source>
        <dbReference type="ARBA" id="ARBA00022692"/>
    </source>
</evidence>
<evidence type="ECO:0000256" key="1">
    <source>
        <dbReference type="ARBA" id="ARBA00004162"/>
    </source>
</evidence>
<evidence type="ECO:0000313" key="8">
    <source>
        <dbReference type="EMBL" id="MCC2129879.1"/>
    </source>
</evidence>
<evidence type="ECO:0000313" key="9">
    <source>
        <dbReference type="Proteomes" id="UP001199319"/>
    </source>
</evidence>
<dbReference type="InterPro" id="IPR052027">
    <property type="entry name" value="PspC"/>
</dbReference>
<accession>A0AAE3AD21</accession>
<dbReference type="GO" id="GO:0005886">
    <property type="term" value="C:plasma membrane"/>
    <property type="evidence" value="ECO:0007669"/>
    <property type="project" value="UniProtKB-SubCell"/>
</dbReference>
<dbReference type="RefSeq" id="WP_302929120.1">
    <property type="nucleotide sequence ID" value="NZ_JAJEPW010000029.1"/>
</dbReference>
<comment type="caution">
    <text evidence="8">The sequence shown here is derived from an EMBL/GenBank/DDBJ whole genome shotgun (WGS) entry which is preliminary data.</text>
</comment>
<keyword evidence="4 6" id="KW-1133">Transmembrane helix</keyword>
<proteinExistence type="predicted"/>
<keyword evidence="3 6" id="KW-0812">Transmembrane</keyword>
<dbReference type="InterPro" id="IPR007168">
    <property type="entry name" value="Phageshock_PspC_N"/>
</dbReference>
<dbReference type="AlphaFoldDB" id="A0AAE3AD21"/>
<evidence type="ECO:0000256" key="2">
    <source>
        <dbReference type="ARBA" id="ARBA00022475"/>
    </source>
</evidence>
<dbReference type="PANTHER" id="PTHR33885">
    <property type="entry name" value="PHAGE SHOCK PROTEIN C"/>
    <property type="match status" value="1"/>
</dbReference>
<dbReference type="PANTHER" id="PTHR33885:SF3">
    <property type="entry name" value="PHAGE SHOCK PROTEIN C"/>
    <property type="match status" value="1"/>
</dbReference>
<feature type="transmembrane region" description="Helical" evidence="6">
    <location>
        <begin position="35"/>
        <end position="58"/>
    </location>
</feature>
<evidence type="ECO:0000256" key="6">
    <source>
        <dbReference type="SAM" id="Phobius"/>
    </source>
</evidence>
<sequence length="64" mass="7054">MNGKKLYKSRDNRMISGVCAGIAEYFNMDPTIIRLAWVLFSLLGGSGVLGYIIAAIVIPEYPMD</sequence>
<evidence type="ECO:0000256" key="5">
    <source>
        <dbReference type="ARBA" id="ARBA00023136"/>
    </source>
</evidence>
<organism evidence="8 9">
    <name type="scientific">Brotocaccenecus cirricatena</name>
    <dbReference type="NCBI Taxonomy" id="3064195"/>
    <lineage>
        <taxon>Bacteria</taxon>
        <taxon>Bacillati</taxon>
        <taxon>Bacillota</taxon>
        <taxon>Clostridia</taxon>
        <taxon>Eubacteriales</taxon>
        <taxon>Oscillospiraceae</taxon>
        <taxon>Brotocaccenecus</taxon>
    </lineage>
</organism>
<reference evidence="8" key="1">
    <citation type="submission" date="2021-10" db="EMBL/GenBank/DDBJ databases">
        <title>Anaerobic single-cell dispensing facilitates the cultivation of human gut bacteria.</title>
        <authorList>
            <person name="Afrizal A."/>
        </authorList>
    </citation>
    <scope>NUCLEOTIDE SEQUENCE</scope>
    <source>
        <strain evidence="8">CLA-AA-H272</strain>
    </source>
</reference>